<proteinExistence type="predicted"/>
<sequence length="55" mass="6119">MLLVLQGKMRKDLSLELGNVNIPQDEESETNPKTSDLDLTIAVRKGEKEPVPKSL</sequence>
<protein>
    <submittedName>
        <fullName evidence="1">Uncharacterized protein</fullName>
    </submittedName>
</protein>
<keyword evidence="2" id="KW-1185">Reference proteome</keyword>
<reference evidence="1 2" key="1">
    <citation type="journal article" date="2021" name="BMC Genomics">
        <title>Datura genome reveals duplications of psychoactive alkaloid biosynthetic genes and high mutation rate following tissue culture.</title>
        <authorList>
            <person name="Rajewski A."/>
            <person name="Carter-House D."/>
            <person name="Stajich J."/>
            <person name="Litt A."/>
        </authorList>
    </citation>
    <scope>NUCLEOTIDE SEQUENCE [LARGE SCALE GENOMIC DNA]</scope>
    <source>
        <strain evidence="1">AR-01</strain>
    </source>
</reference>
<accession>A0ABS8S5J2</accession>
<gene>
    <name evidence="1" type="ORF">HAX54_024762</name>
</gene>
<name>A0ABS8S5J2_DATST</name>
<comment type="caution">
    <text evidence="1">The sequence shown here is derived from an EMBL/GenBank/DDBJ whole genome shotgun (WGS) entry which is preliminary data.</text>
</comment>
<organism evidence="1 2">
    <name type="scientific">Datura stramonium</name>
    <name type="common">Jimsonweed</name>
    <name type="synonym">Common thornapple</name>
    <dbReference type="NCBI Taxonomy" id="4076"/>
    <lineage>
        <taxon>Eukaryota</taxon>
        <taxon>Viridiplantae</taxon>
        <taxon>Streptophyta</taxon>
        <taxon>Embryophyta</taxon>
        <taxon>Tracheophyta</taxon>
        <taxon>Spermatophyta</taxon>
        <taxon>Magnoliopsida</taxon>
        <taxon>eudicotyledons</taxon>
        <taxon>Gunneridae</taxon>
        <taxon>Pentapetalae</taxon>
        <taxon>asterids</taxon>
        <taxon>lamiids</taxon>
        <taxon>Solanales</taxon>
        <taxon>Solanaceae</taxon>
        <taxon>Solanoideae</taxon>
        <taxon>Datureae</taxon>
        <taxon>Datura</taxon>
    </lineage>
</organism>
<dbReference type="EMBL" id="JACEIK010000300">
    <property type="protein sequence ID" value="MCD7454395.1"/>
    <property type="molecule type" value="Genomic_DNA"/>
</dbReference>
<evidence type="ECO:0000313" key="1">
    <source>
        <dbReference type="EMBL" id="MCD7454395.1"/>
    </source>
</evidence>
<evidence type="ECO:0000313" key="2">
    <source>
        <dbReference type="Proteomes" id="UP000823775"/>
    </source>
</evidence>
<dbReference type="Proteomes" id="UP000823775">
    <property type="component" value="Unassembled WGS sequence"/>
</dbReference>